<evidence type="ECO:0008006" key="3">
    <source>
        <dbReference type="Google" id="ProtNLM"/>
    </source>
</evidence>
<dbReference type="Proteomes" id="UP000714915">
    <property type="component" value="Unassembled WGS sequence"/>
</dbReference>
<proteinExistence type="predicted"/>
<comment type="caution">
    <text evidence="1">The sequence shown here is derived from an EMBL/GenBank/DDBJ whole genome shotgun (WGS) entry which is preliminary data.</text>
</comment>
<dbReference type="AlphaFoldDB" id="A0A955RLK3"/>
<protein>
    <recommendedName>
        <fullName evidence="3">Protein kinase domain-containing protein</fullName>
    </recommendedName>
</protein>
<dbReference type="SUPFAM" id="SSF56112">
    <property type="entry name" value="Protein kinase-like (PK-like)"/>
    <property type="match status" value="1"/>
</dbReference>
<name>A0A955RLK3_9BACT</name>
<reference evidence="1" key="2">
    <citation type="journal article" date="2021" name="Microbiome">
        <title>Successional dynamics and alternative stable states in a saline activated sludge microbial community over 9 years.</title>
        <authorList>
            <person name="Wang Y."/>
            <person name="Ye J."/>
            <person name="Ju F."/>
            <person name="Liu L."/>
            <person name="Boyd J.A."/>
            <person name="Deng Y."/>
            <person name="Parks D.H."/>
            <person name="Jiang X."/>
            <person name="Yin X."/>
            <person name="Woodcroft B.J."/>
            <person name="Tyson G.W."/>
            <person name="Hugenholtz P."/>
            <person name="Polz M.F."/>
            <person name="Zhang T."/>
        </authorList>
    </citation>
    <scope>NUCLEOTIDE SEQUENCE</scope>
    <source>
        <strain evidence="1">HKST-UBA09</strain>
    </source>
</reference>
<reference evidence="1" key="1">
    <citation type="submission" date="2020-04" db="EMBL/GenBank/DDBJ databases">
        <authorList>
            <person name="Zhang T."/>
        </authorList>
    </citation>
    <scope>NUCLEOTIDE SEQUENCE</scope>
    <source>
        <strain evidence="1">HKST-UBA09</strain>
    </source>
</reference>
<dbReference type="EMBL" id="JAGQLF010000016">
    <property type="protein sequence ID" value="MCA9386785.1"/>
    <property type="molecule type" value="Genomic_DNA"/>
</dbReference>
<organism evidence="1 2">
    <name type="scientific">Candidatus Dojkabacteria bacterium</name>
    <dbReference type="NCBI Taxonomy" id="2099670"/>
    <lineage>
        <taxon>Bacteria</taxon>
        <taxon>Candidatus Dojkabacteria</taxon>
    </lineage>
</organism>
<dbReference type="InterPro" id="IPR011009">
    <property type="entry name" value="Kinase-like_dom_sf"/>
</dbReference>
<dbReference type="Gene3D" id="1.10.510.10">
    <property type="entry name" value="Transferase(Phosphotransferase) domain 1"/>
    <property type="match status" value="1"/>
</dbReference>
<sequence>MDDFELFSSRDSLGIVTTNLNNVISDFHTAEPNSLEEANQLLEEGQLGNLKFSHFLEQWQEILDIRVRYPEQEDLNVPAELGSSRHKVETLILDIDLLEDGKFETRSVPVVAKLMSSEQASSELLAYKAAPQPSLEVFALMIDETESMGSRRSSILLTIADSNLVSVETRLKAQIDMLEEVIDKSNFEILLNGIKNNLKEIISNSYATFKELHSHGIIHGDPASRNVLQDIINQDFLLCDFEAAKDINSLDSEDEAILQKGYELSDFLGSVFEELNKFWDSRGIDSPQSEPISSMLTDLNKEILQELQ</sequence>
<gene>
    <name evidence="1" type="ORF">KC669_02000</name>
</gene>
<evidence type="ECO:0000313" key="2">
    <source>
        <dbReference type="Proteomes" id="UP000714915"/>
    </source>
</evidence>
<accession>A0A955RLK3</accession>
<evidence type="ECO:0000313" key="1">
    <source>
        <dbReference type="EMBL" id="MCA9386785.1"/>
    </source>
</evidence>